<evidence type="ECO:0000259" key="1">
    <source>
        <dbReference type="PROSITE" id="PS50878"/>
    </source>
</evidence>
<evidence type="ECO:0000313" key="2">
    <source>
        <dbReference type="EMBL" id="NIE47867.1"/>
    </source>
</evidence>
<name>A0A6G5ACW1_RHIMP</name>
<accession>A0A6G5ACW1</accession>
<dbReference type="PROSITE" id="PS50878">
    <property type="entry name" value="RT_POL"/>
    <property type="match status" value="1"/>
</dbReference>
<dbReference type="InterPro" id="IPR000477">
    <property type="entry name" value="RT_dom"/>
</dbReference>
<reference evidence="2" key="1">
    <citation type="submission" date="2020-03" db="EMBL/GenBank/DDBJ databases">
        <title>A transcriptome and proteome of the tick Rhipicephalus microplus shaped by the genetic composition of its hosts and developmental stage.</title>
        <authorList>
            <person name="Garcia G.R."/>
            <person name="Ribeiro J.M.C."/>
            <person name="Maruyama S.R."/>
            <person name="Gardinasse L.G."/>
            <person name="Nelson K."/>
            <person name="Ferreira B.R."/>
            <person name="Andrade T.G."/>
            <person name="Santos I.K.F.M."/>
        </authorList>
    </citation>
    <scope>NUCLEOTIDE SEQUENCE</scope>
    <source>
        <strain evidence="2">NSGR</strain>
        <tissue evidence="2">Salivary glands</tissue>
    </source>
</reference>
<sequence length="83" mass="9345">MEWIAEFLKSSELYCVKDGCCSHKFKQKRGVPQESVLSPALFNILMSSIPIVQDVSVYIYADDIAFFAAESDINSLHQKTAKI</sequence>
<protein>
    <submittedName>
        <fullName evidence="2">Putative tick transposon</fullName>
    </submittedName>
</protein>
<dbReference type="Pfam" id="PF00078">
    <property type="entry name" value="RVT_1"/>
    <property type="match status" value="1"/>
</dbReference>
<dbReference type="EMBL" id="GIKN01005594">
    <property type="protein sequence ID" value="NIE47867.1"/>
    <property type="molecule type" value="Transcribed_RNA"/>
</dbReference>
<feature type="domain" description="Reverse transcriptase" evidence="1">
    <location>
        <begin position="1"/>
        <end position="83"/>
    </location>
</feature>
<organism evidence="2">
    <name type="scientific">Rhipicephalus microplus</name>
    <name type="common">Cattle tick</name>
    <name type="synonym">Boophilus microplus</name>
    <dbReference type="NCBI Taxonomy" id="6941"/>
    <lineage>
        <taxon>Eukaryota</taxon>
        <taxon>Metazoa</taxon>
        <taxon>Ecdysozoa</taxon>
        <taxon>Arthropoda</taxon>
        <taxon>Chelicerata</taxon>
        <taxon>Arachnida</taxon>
        <taxon>Acari</taxon>
        <taxon>Parasitiformes</taxon>
        <taxon>Ixodida</taxon>
        <taxon>Ixodoidea</taxon>
        <taxon>Ixodidae</taxon>
        <taxon>Rhipicephalinae</taxon>
        <taxon>Rhipicephalus</taxon>
        <taxon>Boophilus</taxon>
    </lineage>
</organism>
<dbReference type="AlphaFoldDB" id="A0A6G5ACW1"/>
<proteinExistence type="predicted"/>